<name>A0AAV5HWF0_9ROSI</name>
<feature type="region of interest" description="Disordered" evidence="1">
    <location>
        <begin position="72"/>
        <end position="91"/>
    </location>
</feature>
<sequence length="91" mass="10034">MQKEEYGEGDEGSEEVYLSESEEGGSDRGEVRDLSFLCCRKSDDGILSTSKTETRESDPNSLALFCDAKGKERRVARTGPTRRSDGSTVTF</sequence>
<evidence type="ECO:0000313" key="3">
    <source>
        <dbReference type="Proteomes" id="UP001054252"/>
    </source>
</evidence>
<dbReference type="AlphaFoldDB" id="A0AAV5HWF0"/>
<reference evidence="2 3" key="1">
    <citation type="journal article" date="2021" name="Commun. Biol.">
        <title>The genome of Shorea leprosula (Dipterocarpaceae) highlights the ecological relevance of drought in aseasonal tropical rainforests.</title>
        <authorList>
            <person name="Ng K.K.S."/>
            <person name="Kobayashi M.J."/>
            <person name="Fawcett J.A."/>
            <person name="Hatakeyama M."/>
            <person name="Paape T."/>
            <person name="Ng C.H."/>
            <person name="Ang C.C."/>
            <person name="Tnah L.H."/>
            <person name="Lee C.T."/>
            <person name="Nishiyama T."/>
            <person name="Sese J."/>
            <person name="O'Brien M.J."/>
            <person name="Copetti D."/>
            <person name="Mohd Noor M.I."/>
            <person name="Ong R.C."/>
            <person name="Putra M."/>
            <person name="Sireger I.Z."/>
            <person name="Indrioko S."/>
            <person name="Kosugi Y."/>
            <person name="Izuno A."/>
            <person name="Isagi Y."/>
            <person name="Lee S.L."/>
            <person name="Shimizu K.K."/>
        </authorList>
    </citation>
    <scope>NUCLEOTIDE SEQUENCE [LARGE SCALE GENOMIC DNA]</scope>
    <source>
        <strain evidence="2">214</strain>
    </source>
</reference>
<keyword evidence="3" id="KW-1185">Reference proteome</keyword>
<gene>
    <name evidence="2" type="ORF">SLEP1_g5012</name>
</gene>
<accession>A0AAV5HWF0</accession>
<comment type="caution">
    <text evidence="2">The sequence shown here is derived from an EMBL/GenBank/DDBJ whole genome shotgun (WGS) entry which is preliminary data.</text>
</comment>
<proteinExistence type="predicted"/>
<protein>
    <submittedName>
        <fullName evidence="2">Uncharacterized protein</fullName>
    </submittedName>
</protein>
<evidence type="ECO:0000256" key="1">
    <source>
        <dbReference type="SAM" id="MobiDB-lite"/>
    </source>
</evidence>
<feature type="region of interest" description="Disordered" evidence="1">
    <location>
        <begin position="1"/>
        <end position="30"/>
    </location>
</feature>
<evidence type="ECO:0000313" key="2">
    <source>
        <dbReference type="EMBL" id="GKU91095.1"/>
    </source>
</evidence>
<dbReference type="EMBL" id="BPVZ01000005">
    <property type="protein sequence ID" value="GKU91095.1"/>
    <property type="molecule type" value="Genomic_DNA"/>
</dbReference>
<organism evidence="2 3">
    <name type="scientific">Rubroshorea leprosula</name>
    <dbReference type="NCBI Taxonomy" id="152421"/>
    <lineage>
        <taxon>Eukaryota</taxon>
        <taxon>Viridiplantae</taxon>
        <taxon>Streptophyta</taxon>
        <taxon>Embryophyta</taxon>
        <taxon>Tracheophyta</taxon>
        <taxon>Spermatophyta</taxon>
        <taxon>Magnoliopsida</taxon>
        <taxon>eudicotyledons</taxon>
        <taxon>Gunneridae</taxon>
        <taxon>Pentapetalae</taxon>
        <taxon>rosids</taxon>
        <taxon>malvids</taxon>
        <taxon>Malvales</taxon>
        <taxon>Dipterocarpaceae</taxon>
        <taxon>Rubroshorea</taxon>
    </lineage>
</organism>
<dbReference type="Proteomes" id="UP001054252">
    <property type="component" value="Unassembled WGS sequence"/>
</dbReference>